<dbReference type="PANTHER" id="PTHR30249">
    <property type="entry name" value="PUTATIVE SEROTONIN TRANSPORTER"/>
    <property type="match status" value="1"/>
</dbReference>
<evidence type="ECO:0000256" key="3">
    <source>
        <dbReference type="ARBA" id="ARBA00022989"/>
    </source>
</evidence>
<keyword evidence="4 5" id="KW-0472">Membrane</keyword>
<dbReference type="PANTHER" id="PTHR30249:SF0">
    <property type="entry name" value="PLASTIDAL GLYCOLATE_GLYCERATE TRANSLOCATOR 1, CHLOROPLASTIC"/>
    <property type="match status" value="1"/>
</dbReference>
<protein>
    <recommendedName>
        <fullName evidence="8">Plastidal glycolate/glycerate translocator 1, chloroplastic</fullName>
    </recommendedName>
</protein>
<evidence type="ECO:0000256" key="5">
    <source>
        <dbReference type="SAM" id="Phobius"/>
    </source>
</evidence>
<dbReference type="EMBL" id="JANJYI010000001">
    <property type="protein sequence ID" value="KAK2662622.1"/>
    <property type="molecule type" value="Genomic_DNA"/>
</dbReference>
<evidence type="ECO:0008006" key="8">
    <source>
        <dbReference type="Google" id="ProtNLM"/>
    </source>
</evidence>
<reference evidence="6" key="1">
    <citation type="journal article" date="2023" name="Plant J.">
        <title>Genome sequences and population genomics provide insights into the demographic history, inbreeding, and mutation load of two 'living fossil' tree species of Dipteronia.</title>
        <authorList>
            <person name="Feng Y."/>
            <person name="Comes H.P."/>
            <person name="Chen J."/>
            <person name="Zhu S."/>
            <person name="Lu R."/>
            <person name="Zhang X."/>
            <person name="Li P."/>
            <person name="Qiu J."/>
            <person name="Olsen K.M."/>
            <person name="Qiu Y."/>
        </authorList>
    </citation>
    <scope>NUCLEOTIDE SEQUENCE</scope>
    <source>
        <strain evidence="6">KIB01</strain>
    </source>
</reference>
<evidence type="ECO:0000313" key="6">
    <source>
        <dbReference type="EMBL" id="KAK2662622.1"/>
    </source>
</evidence>
<gene>
    <name evidence="6" type="ORF">Ddye_001196</name>
</gene>
<dbReference type="AlphaFoldDB" id="A0AAE0CT86"/>
<sequence>MNAGSGSTSTISQTVFGSLHLVVSLGIIVAMDKFLKMAFVAAAIKFPSALFGMFCIFTILMVLDSTIPAAATTLINFFQPALLFIQRWLPLFYVPYLVVLPLSIRDIPPASGLKICFIIASGWLASLCVAGYTAIAVRKMVKLEMIDAEPMAKPSPFVPTEVWSWSGVFLISFVTALKYPTALGTTARTCLPFLLASTVLGYMVGSWFPSGLKKVFHPIICCALSADLAALAFGYLSQSGLDPVLGNYLTKVSSNPGAGDVLMGFLGSVILSFAFSMFMQRKLVKRHAAEIFTSVIVSTLFSLYSTALIGRLVGLEPTLTISILPRCITVALALSIVSLFEGTNSSLTAAVVVVTGLIGANFVQATLDKLQFRDPIARGIATASSAHGLGTAALSAKEPEALPFCAIAYALTGIFGSLICSVPAVRQSLLAIVG</sequence>
<feature type="transmembrane region" description="Helical" evidence="5">
    <location>
        <begin position="401"/>
        <end position="425"/>
    </location>
</feature>
<keyword evidence="3 5" id="KW-1133">Transmembrane helix</keyword>
<dbReference type="Proteomes" id="UP001280121">
    <property type="component" value="Unassembled WGS sequence"/>
</dbReference>
<feature type="transmembrane region" description="Helical" evidence="5">
    <location>
        <begin position="257"/>
        <end position="279"/>
    </location>
</feature>
<feature type="transmembrane region" description="Helical" evidence="5">
    <location>
        <begin position="346"/>
        <end position="363"/>
    </location>
</feature>
<evidence type="ECO:0000256" key="2">
    <source>
        <dbReference type="ARBA" id="ARBA00022692"/>
    </source>
</evidence>
<feature type="transmembrane region" description="Helical" evidence="5">
    <location>
        <begin position="12"/>
        <end position="31"/>
    </location>
</feature>
<organism evidence="6 7">
    <name type="scientific">Dipteronia dyeriana</name>
    <dbReference type="NCBI Taxonomy" id="168575"/>
    <lineage>
        <taxon>Eukaryota</taxon>
        <taxon>Viridiplantae</taxon>
        <taxon>Streptophyta</taxon>
        <taxon>Embryophyta</taxon>
        <taxon>Tracheophyta</taxon>
        <taxon>Spermatophyta</taxon>
        <taxon>Magnoliopsida</taxon>
        <taxon>eudicotyledons</taxon>
        <taxon>Gunneridae</taxon>
        <taxon>Pentapetalae</taxon>
        <taxon>rosids</taxon>
        <taxon>malvids</taxon>
        <taxon>Sapindales</taxon>
        <taxon>Sapindaceae</taxon>
        <taxon>Hippocastanoideae</taxon>
        <taxon>Acereae</taxon>
        <taxon>Dipteronia</taxon>
    </lineage>
</organism>
<comment type="caution">
    <text evidence="6">The sequence shown here is derived from an EMBL/GenBank/DDBJ whole genome shotgun (WGS) entry which is preliminary data.</text>
</comment>
<feature type="transmembrane region" description="Helical" evidence="5">
    <location>
        <begin position="83"/>
        <end position="103"/>
    </location>
</feature>
<keyword evidence="7" id="KW-1185">Reference proteome</keyword>
<feature type="transmembrane region" description="Helical" evidence="5">
    <location>
        <begin position="291"/>
        <end position="309"/>
    </location>
</feature>
<accession>A0AAE0CT86</accession>
<keyword evidence="2 5" id="KW-0812">Transmembrane</keyword>
<evidence type="ECO:0000256" key="1">
    <source>
        <dbReference type="ARBA" id="ARBA00004141"/>
    </source>
</evidence>
<dbReference type="Pfam" id="PF04172">
    <property type="entry name" value="LrgB"/>
    <property type="match status" value="1"/>
</dbReference>
<feature type="transmembrane region" description="Helical" evidence="5">
    <location>
        <begin position="215"/>
        <end position="236"/>
    </location>
</feature>
<feature type="transmembrane region" description="Helical" evidence="5">
    <location>
        <begin position="115"/>
        <end position="135"/>
    </location>
</feature>
<evidence type="ECO:0000313" key="7">
    <source>
        <dbReference type="Proteomes" id="UP001280121"/>
    </source>
</evidence>
<evidence type="ECO:0000256" key="4">
    <source>
        <dbReference type="ARBA" id="ARBA00023136"/>
    </source>
</evidence>
<feature type="transmembrane region" description="Helical" evidence="5">
    <location>
        <begin position="321"/>
        <end position="340"/>
    </location>
</feature>
<dbReference type="InterPro" id="IPR007300">
    <property type="entry name" value="CidB/LrgB"/>
</dbReference>
<comment type="subcellular location">
    <subcellularLocation>
        <location evidence="1">Membrane</location>
        <topology evidence="1">Multi-pass membrane protein</topology>
    </subcellularLocation>
</comment>
<name>A0AAE0CT86_9ROSI</name>
<dbReference type="GO" id="GO:0016020">
    <property type="term" value="C:membrane"/>
    <property type="evidence" value="ECO:0007669"/>
    <property type="project" value="UniProtKB-SubCell"/>
</dbReference>
<proteinExistence type="predicted"/>
<feature type="transmembrane region" description="Helical" evidence="5">
    <location>
        <begin position="38"/>
        <end position="63"/>
    </location>
</feature>
<feature type="transmembrane region" description="Helical" evidence="5">
    <location>
        <begin position="191"/>
        <end position="209"/>
    </location>
</feature>